<evidence type="ECO:0000259" key="3">
    <source>
        <dbReference type="Pfam" id="PF03428"/>
    </source>
</evidence>
<sequence length="389" mass="43498">MKMEYTPVSSFRRPITAVQLERHGLADRPAAEVNKWHALRNLAAARQHFGLSDRDLTVLQTLLGFHPETAIGSASPPAIVYPSNAAICERLNGMPSSTMRRHIASLVDAGIIVRRDSPNGKRYVRYHGGAKLAYGFDLTPLAARFDEFREIAEKLAHAEARCKRLRETVSLMRRDLAGFVAYGLSLKPDLALWDRMSDLSLLTARDLRRRLSFEDLNVLEAKMMAALEEVKTCIDAPQSDDMSTSDANIEQHHHSSNKEYIDNREEAENGANETPTVNHRSSHQAPPIKLVLSTCKEIQTFAPSSVRHWDDLIRLSDAVSPMMGITRQDWKEAQYRMGTAQAATTLAAMLERFGEIKSPSAYLRSLTRKAENGLFSCGAMIRALQVRQG</sequence>
<feature type="domain" description="Plasmid replication protein C N-terminal" evidence="3">
    <location>
        <begin position="13"/>
        <end position="181"/>
    </location>
</feature>
<keyword evidence="6" id="KW-1185">Reference proteome</keyword>
<dbReference type="Gene3D" id="1.10.10.10">
    <property type="entry name" value="Winged helix-like DNA-binding domain superfamily/Winged helix DNA-binding domain"/>
    <property type="match status" value="1"/>
</dbReference>
<geneLocation type="plasmid" evidence="5 6">
    <name>pDSM109990_c</name>
</geneLocation>
<keyword evidence="1" id="KW-0175">Coiled coil</keyword>
<dbReference type="Pfam" id="PF03428">
    <property type="entry name" value="RP-C"/>
    <property type="match status" value="1"/>
</dbReference>
<dbReference type="SUPFAM" id="SSF46785">
    <property type="entry name" value="Winged helix' DNA-binding domain"/>
    <property type="match status" value="1"/>
</dbReference>
<dbReference type="InterPro" id="IPR047611">
    <property type="entry name" value="RepABC_RepC"/>
</dbReference>
<dbReference type="InterPro" id="IPR036390">
    <property type="entry name" value="WH_DNA-bd_sf"/>
</dbReference>
<evidence type="ECO:0000313" key="5">
    <source>
        <dbReference type="EMBL" id="UOA16889.1"/>
    </source>
</evidence>
<feature type="coiled-coil region" evidence="1">
    <location>
        <begin position="148"/>
        <end position="175"/>
    </location>
</feature>
<evidence type="ECO:0000256" key="1">
    <source>
        <dbReference type="SAM" id="Coils"/>
    </source>
</evidence>
<dbReference type="CDD" id="cd00090">
    <property type="entry name" value="HTH_ARSR"/>
    <property type="match status" value="1"/>
</dbReference>
<proteinExistence type="predicted"/>
<protein>
    <submittedName>
        <fullName evidence="5">Plasmid replication protein RepC-2</fullName>
    </submittedName>
</protein>
<evidence type="ECO:0000256" key="2">
    <source>
        <dbReference type="SAM" id="MobiDB-lite"/>
    </source>
</evidence>
<keyword evidence="5" id="KW-0614">Plasmid</keyword>
<gene>
    <name evidence="5" type="primary">repC-2</name>
    <name evidence="5" type="ORF">DSM109990_03776</name>
</gene>
<dbReference type="InterPro" id="IPR021760">
    <property type="entry name" value="RepC_C"/>
</dbReference>
<dbReference type="Pfam" id="PF11800">
    <property type="entry name" value="RP-C_C"/>
    <property type="match status" value="1"/>
</dbReference>
<dbReference type="InterPro" id="IPR011991">
    <property type="entry name" value="ArsR-like_HTH"/>
</dbReference>
<name>A0ABY3ZT22_9RHOB</name>
<dbReference type="InterPro" id="IPR036388">
    <property type="entry name" value="WH-like_DNA-bd_sf"/>
</dbReference>
<feature type="domain" description="Plasmid replication protein C C-terminal" evidence="4">
    <location>
        <begin position="287"/>
        <end position="384"/>
    </location>
</feature>
<dbReference type="EMBL" id="CP085147">
    <property type="protein sequence ID" value="UOA16889.1"/>
    <property type="molecule type" value="Genomic_DNA"/>
</dbReference>
<dbReference type="Proteomes" id="UP000831019">
    <property type="component" value="Plasmid pDSM109990_c"/>
</dbReference>
<feature type="compositionally biased region" description="Basic and acidic residues" evidence="2">
    <location>
        <begin position="249"/>
        <end position="267"/>
    </location>
</feature>
<reference evidence="6" key="1">
    <citation type="journal article" date="2022" name="Microorganisms">
        <title>Beyond the ABCs#Discovery of Three New Plasmid Types in Rhodobacterales (RepQ, RepY, RepW).</title>
        <authorList>
            <person name="Freese H.M."/>
            <person name="Ringel V."/>
            <person name="Overmann J."/>
            <person name="Petersen J."/>
        </authorList>
    </citation>
    <scope>NUCLEOTIDE SEQUENCE [LARGE SCALE GENOMIC DNA]</scope>
    <source>
        <strain evidence="6">DSM 109990</strain>
        <plasmid evidence="6">pDSM109990_c</plasmid>
    </source>
</reference>
<accession>A0ABY3ZT22</accession>
<evidence type="ECO:0000313" key="6">
    <source>
        <dbReference type="Proteomes" id="UP000831019"/>
    </source>
</evidence>
<organism evidence="5 6">
    <name type="scientific">Sulfitobacter dubius</name>
    <dbReference type="NCBI Taxonomy" id="218673"/>
    <lineage>
        <taxon>Bacteria</taxon>
        <taxon>Pseudomonadati</taxon>
        <taxon>Pseudomonadota</taxon>
        <taxon>Alphaproteobacteria</taxon>
        <taxon>Rhodobacterales</taxon>
        <taxon>Roseobacteraceae</taxon>
        <taxon>Sulfitobacter</taxon>
    </lineage>
</organism>
<feature type="region of interest" description="Disordered" evidence="2">
    <location>
        <begin position="239"/>
        <end position="285"/>
    </location>
</feature>
<dbReference type="InterPro" id="IPR005090">
    <property type="entry name" value="RepC_N"/>
</dbReference>
<evidence type="ECO:0000259" key="4">
    <source>
        <dbReference type="Pfam" id="PF11800"/>
    </source>
</evidence>
<dbReference type="NCBIfam" id="NF040974">
    <property type="entry name" value="RepABC_RepC"/>
    <property type="match status" value="1"/>
</dbReference>